<feature type="domain" description="BON" evidence="1">
    <location>
        <begin position="3"/>
        <end position="69"/>
    </location>
</feature>
<dbReference type="STRING" id="402734.SAMN05660918_0342"/>
<organism evidence="2 3">
    <name type="scientific">Flavobacterium terrigena</name>
    <dbReference type="NCBI Taxonomy" id="402734"/>
    <lineage>
        <taxon>Bacteria</taxon>
        <taxon>Pseudomonadati</taxon>
        <taxon>Bacteroidota</taxon>
        <taxon>Flavobacteriia</taxon>
        <taxon>Flavobacteriales</taxon>
        <taxon>Flavobacteriaceae</taxon>
        <taxon>Flavobacterium</taxon>
    </lineage>
</organism>
<dbReference type="InterPro" id="IPR007055">
    <property type="entry name" value="BON_dom"/>
</dbReference>
<dbReference type="Proteomes" id="UP000199702">
    <property type="component" value="Unassembled WGS sequence"/>
</dbReference>
<evidence type="ECO:0000313" key="3">
    <source>
        <dbReference type="Proteomes" id="UP000199702"/>
    </source>
</evidence>
<dbReference type="AlphaFoldDB" id="A0A1H6Q7V6"/>
<name>A0A1H6Q7V6_9FLAO</name>
<evidence type="ECO:0000259" key="1">
    <source>
        <dbReference type="PROSITE" id="PS50914"/>
    </source>
</evidence>
<keyword evidence="3" id="KW-1185">Reference proteome</keyword>
<reference evidence="3" key="1">
    <citation type="submission" date="2016-10" db="EMBL/GenBank/DDBJ databases">
        <authorList>
            <person name="Varghese N."/>
            <person name="Submissions S."/>
        </authorList>
    </citation>
    <scope>NUCLEOTIDE SEQUENCE [LARGE SCALE GENOMIC DNA]</scope>
    <source>
        <strain evidence="3">DSM 17934</strain>
    </source>
</reference>
<proteinExistence type="predicted"/>
<protein>
    <submittedName>
        <fullName evidence="2">BON domain-containing protein</fullName>
    </submittedName>
</protein>
<evidence type="ECO:0000313" key="2">
    <source>
        <dbReference type="EMBL" id="SEI39881.1"/>
    </source>
</evidence>
<dbReference type="Gene3D" id="3.30.1340.30">
    <property type="match status" value="1"/>
</dbReference>
<dbReference type="EMBL" id="FNYA01000001">
    <property type="protein sequence ID" value="SEI39881.1"/>
    <property type="molecule type" value="Genomic_DNA"/>
</dbReference>
<accession>A0A1H6Q7V6</accession>
<gene>
    <name evidence="2" type="ORF">SAMN05660918_0342</name>
</gene>
<sequence>MNSNTTLKERIEKNLERSYFANNIIIDVIDDEVTLKGTVGSYEVKDKIEQIVLNFSEVQAVNNELAIYNEN</sequence>
<dbReference type="RefSeq" id="WP_091306828.1">
    <property type="nucleotide sequence ID" value="NZ_CBCSJU010000001.1"/>
</dbReference>
<dbReference type="Pfam" id="PF04972">
    <property type="entry name" value="BON"/>
    <property type="match status" value="1"/>
</dbReference>
<dbReference type="PROSITE" id="PS50914">
    <property type="entry name" value="BON"/>
    <property type="match status" value="1"/>
</dbReference>